<accession>A0A6C0KJD2</accession>
<evidence type="ECO:0008006" key="2">
    <source>
        <dbReference type="Google" id="ProtNLM"/>
    </source>
</evidence>
<evidence type="ECO:0000313" key="1">
    <source>
        <dbReference type="EMBL" id="QHU17271.1"/>
    </source>
</evidence>
<dbReference type="AlphaFoldDB" id="A0A6C0KJD2"/>
<sequence>MIFYSDEIVNKIIDTADVTTMIDEIQQFIHNVRYVITRYSIHSISPKYSNAAISDSNNVIAFYCFDTEFELTNCPSMMIYHRYYDTTTQEITYYVLFTCTKSGYRNMGYASKLFDGLKERIAKESTTKNKGRRAKMVLSSVETAVLFYENYGFRWTRESLDKHPVLMQYETYDPSKEYFIMEYYL</sequence>
<proteinExistence type="predicted"/>
<dbReference type="Gene3D" id="3.40.630.30">
    <property type="match status" value="1"/>
</dbReference>
<organism evidence="1">
    <name type="scientific">viral metagenome</name>
    <dbReference type="NCBI Taxonomy" id="1070528"/>
    <lineage>
        <taxon>unclassified sequences</taxon>
        <taxon>metagenomes</taxon>
        <taxon>organismal metagenomes</taxon>
    </lineage>
</organism>
<dbReference type="SUPFAM" id="SSF55729">
    <property type="entry name" value="Acyl-CoA N-acyltransferases (Nat)"/>
    <property type="match status" value="1"/>
</dbReference>
<dbReference type="InterPro" id="IPR016181">
    <property type="entry name" value="Acyl_CoA_acyltransferase"/>
</dbReference>
<reference evidence="1" key="1">
    <citation type="journal article" date="2020" name="Nature">
        <title>Giant virus diversity and host interactions through global metagenomics.</title>
        <authorList>
            <person name="Schulz F."/>
            <person name="Roux S."/>
            <person name="Paez-Espino D."/>
            <person name="Jungbluth S."/>
            <person name="Walsh D.A."/>
            <person name="Denef V.J."/>
            <person name="McMahon K.D."/>
            <person name="Konstantinidis K.T."/>
            <person name="Eloe-Fadrosh E.A."/>
            <person name="Kyrpides N.C."/>
            <person name="Woyke T."/>
        </authorList>
    </citation>
    <scope>NUCLEOTIDE SEQUENCE</scope>
    <source>
        <strain evidence="1">GVMAG-S-3300012000-57</strain>
    </source>
</reference>
<protein>
    <recommendedName>
        <fullName evidence="2">N-acetyltransferase domain-containing protein</fullName>
    </recommendedName>
</protein>
<dbReference type="EMBL" id="MN740900">
    <property type="protein sequence ID" value="QHU17271.1"/>
    <property type="molecule type" value="Genomic_DNA"/>
</dbReference>
<name>A0A6C0KJD2_9ZZZZ</name>